<protein>
    <recommendedName>
        <fullName evidence="1">Copper amine oxidase-like N-terminal domain-containing protein</fullName>
    </recommendedName>
</protein>
<name>A0A6F9EC54_9BACL</name>
<reference evidence="2 3" key="1">
    <citation type="submission" date="2020-04" db="EMBL/GenBank/DDBJ databases">
        <authorList>
            <person name="Hogendoorn C."/>
        </authorList>
    </citation>
    <scope>NUCLEOTIDE SEQUENCE [LARGE SCALE GENOMIC DNA]</scope>
    <source>
        <strain evidence="2">COOX1</strain>
    </source>
</reference>
<dbReference type="Pfam" id="PF07833">
    <property type="entry name" value="Cu_amine_oxidN1"/>
    <property type="match status" value="1"/>
</dbReference>
<sequence length="124" mass="14064">MILPEPLKSEVENYIKRDFDNKKAGMVGYIGGLPTVGAQDRGLPGLGNVLVQLRRAAEEAGADIRWNEAAREVIIEYRGHRLQFRVGEMAAWMDGRQVDLPHPPELRDGRMMVPQRILEQFLAR</sequence>
<dbReference type="Proteomes" id="UP000502196">
    <property type="component" value="Chromosome"/>
</dbReference>
<evidence type="ECO:0000313" key="3">
    <source>
        <dbReference type="Proteomes" id="UP000502196"/>
    </source>
</evidence>
<organism evidence="2 3">
    <name type="scientific">Kyrpidia spormannii</name>
    <dbReference type="NCBI Taxonomy" id="2055160"/>
    <lineage>
        <taxon>Bacteria</taxon>
        <taxon>Bacillati</taxon>
        <taxon>Bacillota</taxon>
        <taxon>Bacilli</taxon>
        <taxon>Bacillales</taxon>
        <taxon>Alicyclobacillaceae</taxon>
        <taxon>Kyrpidia</taxon>
    </lineage>
</organism>
<dbReference type="InterPro" id="IPR036582">
    <property type="entry name" value="Mao_N_sf"/>
</dbReference>
<dbReference type="AlphaFoldDB" id="A0A6F9EC54"/>
<evidence type="ECO:0000259" key="1">
    <source>
        <dbReference type="Pfam" id="PF07833"/>
    </source>
</evidence>
<accession>A0A6F9EC54</accession>
<evidence type="ECO:0000313" key="2">
    <source>
        <dbReference type="EMBL" id="CAB3393878.1"/>
    </source>
</evidence>
<feature type="domain" description="Copper amine oxidase-like N-terminal" evidence="1">
    <location>
        <begin position="47"/>
        <end position="122"/>
    </location>
</feature>
<dbReference type="SUPFAM" id="SSF55383">
    <property type="entry name" value="Copper amine oxidase, domain N"/>
    <property type="match status" value="1"/>
</dbReference>
<dbReference type="InterPro" id="IPR012854">
    <property type="entry name" value="Cu_amine_oxidase-like_N"/>
</dbReference>
<dbReference type="Gene3D" id="3.30.457.10">
    <property type="entry name" value="Copper amine oxidase-like, N-terminal domain"/>
    <property type="match status" value="1"/>
</dbReference>
<gene>
    <name evidence="2" type="ORF">COOX1_2134</name>
</gene>
<proteinExistence type="predicted"/>
<dbReference type="EMBL" id="LR792683">
    <property type="protein sequence ID" value="CAB3393878.1"/>
    <property type="molecule type" value="Genomic_DNA"/>
</dbReference>